<proteinExistence type="predicted"/>
<evidence type="ECO:0000313" key="1">
    <source>
        <dbReference type="EMBL" id="KAK9730422.1"/>
    </source>
</evidence>
<sequence>MASLLYLTTSRDRRNPQAFSEVGTCLIELLKLTRNGTPTDRPISYSAKFLLNILLNKADYPSLLALANIPYFTTMNRTQNVQNSLRSNYYGNKISNLPYDEKLQRHLFPL</sequence>
<gene>
    <name evidence="1" type="ORF">QE152_g15223</name>
</gene>
<evidence type="ECO:0000313" key="2">
    <source>
        <dbReference type="Proteomes" id="UP001458880"/>
    </source>
</evidence>
<dbReference type="AlphaFoldDB" id="A0AAW1L6B8"/>
<protein>
    <submittedName>
        <fullName evidence="1">Uncharacterized protein</fullName>
    </submittedName>
</protein>
<keyword evidence="2" id="KW-1185">Reference proteome</keyword>
<comment type="caution">
    <text evidence="1">The sequence shown here is derived from an EMBL/GenBank/DDBJ whole genome shotgun (WGS) entry which is preliminary data.</text>
</comment>
<reference evidence="1 2" key="1">
    <citation type="journal article" date="2024" name="BMC Genomics">
        <title>De novo assembly and annotation of Popillia japonica's genome with initial clues to its potential as an invasive pest.</title>
        <authorList>
            <person name="Cucini C."/>
            <person name="Boschi S."/>
            <person name="Funari R."/>
            <person name="Cardaioli E."/>
            <person name="Iannotti N."/>
            <person name="Marturano G."/>
            <person name="Paoli F."/>
            <person name="Bruttini M."/>
            <person name="Carapelli A."/>
            <person name="Frati F."/>
            <person name="Nardi F."/>
        </authorList>
    </citation>
    <scope>NUCLEOTIDE SEQUENCE [LARGE SCALE GENOMIC DNA]</scope>
    <source>
        <strain evidence="1">DMR45628</strain>
    </source>
</reference>
<dbReference type="Proteomes" id="UP001458880">
    <property type="component" value="Unassembled WGS sequence"/>
</dbReference>
<dbReference type="EMBL" id="JASPKY010000147">
    <property type="protein sequence ID" value="KAK9730422.1"/>
    <property type="molecule type" value="Genomic_DNA"/>
</dbReference>
<accession>A0AAW1L6B8</accession>
<name>A0AAW1L6B8_POPJA</name>
<organism evidence="1 2">
    <name type="scientific">Popillia japonica</name>
    <name type="common">Japanese beetle</name>
    <dbReference type="NCBI Taxonomy" id="7064"/>
    <lineage>
        <taxon>Eukaryota</taxon>
        <taxon>Metazoa</taxon>
        <taxon>Ecdysozoa</taxon>
        <taxon>Arthropoda</taxon>
        <taxon>Hexapoda</taxon>
        <taxon>Insecta</taxon>
        <taxon>Pterygota</taxon>
        <taxon>Neoptera</taxon>
        <taxon>Endopterygota</taxon>
        <taxon>Coleoptera</taxon>
        <taxon>Polyphaga</taxon>
        <taxon>Scarabaeiformia</taxon>
        <taxon>Scarabaeidae</taxon>
        <taxon>Rutelinae</taxon>
        <taxon>Popillia</taxon>
    </lineage>
</organism>